<dbReference type="Gene3D" id="3.40.630.30">
    <property type="match status" value="1"/>
</dbReference>
<dbReference type="OrthoDB" id="41532at2759"/>
<dbReference type="EMBL" id="KB007978">
    <property type="protein sequence ID" value="ELR16996.1"/>
    <property type="molecule type" value="Genomic_DNA"/>
</dbReference>
<keyword evidence="3" id="KW-1185">Reference proteome</keyword>
<proteinExistence type="predicted"/>
<dbReference type="CDD" id="cd04301">
    <property type="entry name" value="NAT_SF"/>
    <property type="match status" value="1"/>
</dbReference>
<dbReference type="InterPro" id="IPR000182">
    <property type="entry name" value="GNAT_dom"/>
</dbReference>
<sequence>MAASTKFTARAATREDGPFLAWVLLQAGRSQHPRGLFERVLGSKYTEEQLLTILTDFILDESPEGTGSFTHWGGWFVAQTEDGTRAGGLTGYAYKEKPMTNFSALLTTVLATKYGWVEEDFAGLTEGMATMTTCMVTLAQSDEFWVVEFVATKPEFRRQGVNNLLMEAALSKGCRQLGYTKAQISVFSDNIAAIKAYEKVGFAEYNTVTSPAFLQVVNSPGVMNMRTALE</sequence>
<dbReference type="InterPro" id="IPR016181">
    <property type="entry name" value="Acyl_CoA_acyltransferase"/>
</dbReference>
<dbReference type="PROSITE" id="PS51186">
    <property type="entry name" value="GNAT"/>
    <property type="match status" value="1"/>
</dbReference>
<dbReference type="GeneID" id="14917710"/>
<organism evidence="2 3">
    <name type="scientific">Acanthamoeba castellanii (strain ATCC 30010 / Neff)</name>
    <dbReference type="NCBI Taxonomy" id="1257118"/>
    <lineage>
        <taxon>Eukaryota</taxon>
        <taxon>Amoebozoa</taxon>
        <taxon>Discosea</taxon>
        <taxon>Longamoebia</taxon>
        <taxon>Centramoebida</taxon>
        <taxon>Acanthamoebidae</taxon>
        <taxon>Acanthamoeba</taxon>
    </lineage>
</organism>
<reference evidence="2 3" key="1">
    <citation type="journal article" date="2013" name="Genome Biol.">
        <title>Genome of Acanthamoeba castellanii highlights extensive lateral gene transfer and early evolution of tyrosine kinase signaling.</title>
        <authorList>
            <person name="Clarke M."/>
            <person name="Lohan A.J."/>
            <person name="Liu B."/>
            <person name="Lagkouvardos I."/>
            <person name="Roy S."/>
            <person name="Zafar N."/>
            <person name="Bertelli C."/>
            <person name="Schilde C."/>
            <person name="Kianianmomeni A."/>
            <person name="Burglin T.R."/>
            <person name="Frech C."/>
            <person name="Turcotte B."/>
            <person name="Kopec K.O."/>
            <person name="Synnott J.M."/>
            <person name="Choo C."/>
            <person name="Paponov I."/>
            <person name="Finkler A."/>
            <person name="Soon Heng Tan C."/>
            <person name="Hutchins A.P."/>
            <person name="Weinmeier T."/>
            <person name="Rattei T."/>
            <person name="Chu J.S."/>
            <person name="Gimenez G."/>
            <person name="Irimia M."/>
            <person name="Rigden D.J."/>
            <person name="Fitzpatrick D.A."/>
            <person name="Lorenzo-Morales J."/>
            <person name="Bateman A."/>
            <person name="Chiu C.H."/>
            <person name="Tang P."/>
            <person name="Hegemann P."/>
            <person name="Fromm H."/>
            <person name="Raoult D."/>
            <person name="Greub G."/>
            <person name="Miranda-Saavedra D."/>
            <person name="Chen N."/>
            <person name="Nash P."/>
            <person name="Ginger M.L."/>
            <person name="Horn M."/>
            <person name="Schaap P."/>
            <person name="Caler L."/>
            <person name="Loftus B."/>
        </authorList>
    </citation>
    <scope>NUCLEOTIDE SEQUENCE [LARGE SCALE GENOMIC DNA]</scope>
    <source>
        <strain evidence="2 3">Neff</strain>
    </source>
</reference>
<accession>L8GY31</accession>
<dbReference type="Proteomes" id="UP000011083">
    <property type="component" value="Unassembled WGS sequence"/>
</dbReference>
<keyword evidence="2" id="KW-0808">Transferase</keyword>
<evidence type="ECO:0000259" key="1">
    <source>
        <dbReference type="PROSITE" id="PS51186"/>
    </source>
</evidence>
<dbReference type="VEuPathDB" id="AmoebaDB:ACA1_304380"/>
<dbReference type="KEGG" id="acan:ACA1_304380"/>
<dbReference type="RefSeq" id="XP_004339009.1">
    <property type="nucleotide sequence ID" value="XM_004338961.1"/>
</dbReference>
<protein>
    <submittedName>
        <fullName evidence="2">Acetyltransferase, GNAT superfamily protein</fullName>
    </submittedName>
</protein>
<dbReference type="Pfam" id="PF00583">
    <property type="entry name" value="Acetyltransf_1"/>
    <property type="match status" value="1"/>
</dbReference>
<evidence type="ECO:0000313" key="2">
    <source>
        <dbReference type="EMBL" id="ELR16996.1"/>
    </source>
</evidence>
<dbReference type="GO" id="GO:0016747">
    <property type="term" value="F:acyltransferase activity, transferring groups other than amino-acyl groups"/>
    <property type="evidence" value="ECO:0007669"/>
    <property type="project" value="InterPro"/>
</dbReference>
<dbReference type="AlphaFoldDB" id="L8GY31"/>
<dbReference type="SUPFAM" id="SSF55729">
    <property type="entry name" value="Acyl-CoA N-acyltransferases (Nat)"/>
    <property type="match status" value="1"/>
</dbReference>
<feature type="domain" description="N-acetyltransferase" evidence="1">
    <location>
        <begin position="135"/>
        <end position="230"/>
    </location>
</feature>
<gene>
    <name evidence="2" type="ORF">ACA1_304380</name>
</gene>
<evidence type="ECO:0000313" key="3">
    <source>
        <dbReference type="Proteomes" id="UP000011083"/>
    </source>
</evidence>
<name>L8GY31_ACACF</name>